<keyword evidence="7 12" id="KW-0812">Transmembrane</keyword>
<keyword evidence="9 12" id="KW-1133">Transmembrane helix</keyword>
<evidence type="ECO:0000256" key="2">
    <source>
        <dbReference type="ARBA" id="ARBA00022448"/>
    </source>
</evidence>
<dbReference type="GO" id="GO:0008982">
    <property type="term" value="F:protein-N(PI)-phosphohistidine-sugar phosphotransferase activity"/>
    <property type="evidence" value="ECO:0007669"/>
    <property type="project" value="InterPro"/>
</dbReference>
<dbReference type="Pfam" id="PF00367">
    <property type="entry name" value="PTS_EIIB"/>
    <property type="match status" value="1"/>
</dbReference>
<feature type="transmembrane region" description="Helical" evidence="12">
    <location>
        <begin position="275"/>
        <end position="294"/>
    </location>
</feature>
<feature type="transmembrane region" description="Helical" evidence="12">
    <location>
        <begin position="456"/>
        <end position="473"/>
    </location>
</feature>
<proteinExistence type="predicted"/>
<evidence type="ECO:0000256" key="12">
    <source>
        <dbReference type="SAM" id="Phobius"/>
    </source>
</evidence>
<feature type="active site" description="Phosphocysteine intermediate; for EIIB activity" evidence="11">
    <location>
        <position position="29"/>
    </location>
</feature>
<evidence type="ECO:0000313" key="15">
    <source>
        <dbReference type="EMBL" id="QGS51838.1"/>
    </source>
</evidence>
<dbReference type="PROSITE" id="PS51103">
    <property type="entry name" value="PTS_EIIC_TYPE_1"/>
    <property type="match status" value="1"/>
</dbReference>
<keyword evidence="4" id="KW-0762">Sugar transport</keyword>
<reference evidence="15 16" key="1">
    <citation type="submission" date="2019-11" db="EMBL/GenBank/DDBJ databases">
        <title>Complete genome sequence of Spiroplasma tabanidicola TAUS-1 (DSM 22603).</title>
        <authorList>
            <person name="Huang C.-T."/>
            <person name="Lin Y.-C."/>
            <person name="Kuo C.-H."/>
        </authorList>
    </citation>
    <scope>NUCLEOTIDE SEQUENCE [LARGE SCALE GENOMIC DNA]</scope>
    <source>
        <strain evidence="15 16">TAUS-1</strain>
    </source>
</reference>
<dbReference type="Proteomes" id="UP000424468">
    <property type="component" value="Chromosome"/>
</dbReference>
<evidence type="ECO:0000256" key="11">
    <source>
        <dbReference type="PROSITE-ProRule" id="PRU00421"/>
    </source>
</evidence>
<dbReference type="RefSeq" id="WP_156006202.1">
    <property type="nucleotide sequence ID" value="NZ_CP046276.1"/>
</dbReference>
<feature type="transmembrane region" description="Helical" evidence="12">
    <location>
        <begin position="398"/>
        <end position="421"/>
    </location>
</feature>
<dbReference type="SUPFAM" id="SSF55604">
    <property type="entry name" value="Glucose permease domain IIB"/>
    <property type="match status" value="1"/>
</dbReference>
<sequence>MKKINWDEYATEVIKNVGGKENIKEIFNCATRCRFYLNDDSKINVANLKQIEIVKGYNLAETEHQLIIGAGVVDKLVRAINNQLNKNGESGNFESKPKVKLWNKKLSFKQNTLQITKRGMNSFAAIFVPLVPVFIAGGMSLALVSLVNQISKNTGFAKILDIIGGGILGSLPAFVGYTAAKKWGGNPYLGMAMGLVLIAPALMNSYANNKPVMIGADINASSEWIEASVNEAFEKWKTEQLAAGISAESLSQLSANEVVGVYQTIFSGFFKIKLIGYQAQIVPILLVLALSVNLEKLMRKYIPDIVGIIIVPLGVVIISSWLAFWAIGPLGQIIGKGIAIALTAIFKYTNYTGIGFGGMLFAGLYPLIVITGLHQGFLPIETQLLMDTNLTYGHSFSFITPVACVSNIAQGSAVLVAAILIKDKKEKSKAISGAFGANLGITEPAMFGINLQIKPLLVGAMIGSAVGGYWLGMTHTVANSLGSASWVGLVQFDWSAQYAQNYFEANKIHAAFTSWPPGANVVIAMVLSMGVSFTSAFFLMKTRWGLRSLKAYLDSMNIKNDIKVLEKKVKAEKPKKVKAQN</sequence>
<evidence type="ECO:0000256" key="7">
    <source>
        <dbReference type="ARBA" id="ARBA00022692"/>
    </source>
</evidence>
<evidence type="ECO:0000259" key="14">
    <source>
        <dbReference type="PROSITE" id="PS51103"/>
    </source>
</evidence>
<evidence type="ECO:0000256" key="4">
    <source>
        <dbReference type="ARBA" id="ARBA00022597"/>
    </source>
</evidence>
<dbReference type="GO" id="GO:0009401">
    <property type="term" value="P:phosphoenolpyruvate-dependent sugar phosphotransferase system"/>
    <property type="evidence" value="ECO:0007669"/>
    <property type="project" value="UniProtKB-KW"/>
</dbReference>
<comment type="subcellular location">
    <subcellularLocation>
        <location evidence="1">Cell membrane</location>
        <topology evidence="1">Multi-pass membrane protein</topology>
    </subcellularLocation>
</comment>
<protein>
    <submittedName>
        <fullName evidence="15">PTS system, sucrose-specific IIB component</fullName>
    </submittedName>
</protein>
<dbReference type="GO" id="GO:0090589">
    <property type="term" value="F:protein-phosphocysteine-trehalose phosphotransferase system transporter activity"/>
    <property type="evidence" value="ECO:0007669"/>
    <property type="project" value="TreeGrafter"/>
</dbReference>
<evidence type="ECO:0000259" key="13">
    <source>
        <dbReference type="PROSITE" id="PS51098"/>
    </source>
</evidence>
<keyword evidence="5" id="KW-0808">Transferase</keyword>
<dbReference type="EMBL" id="CP046276">
    <property type="protein sequence ID" value="QGS51838.1"/>
    <property type="molecule type" value="Genomic_DNA"/>
</dbReference>
<dbReference type="GO" id="GO:0015771">
    <property type="term" value="P:trehalose transport"/>
    <property type="evidence" value="ECO:0007669"/>
    <property type="project" value="TreeGrafter"/>
</dbReference>
<feature type="transmembrane region" description="Helical" evidence="12">
    <location>
        <begin position="159"/>
        <end position="180"/>
    </location>
</feature>
<accession>A0A6I6CC56</accession>
<evidence type="ECO:0000256" key="5">
    <source>
        <dbReference type="ARBA" id="ARBA00022679"/>
    </source>
</evidence>
<evidence type="ECO:0000256" key="1">
    <source>
        <dbReference type="ARBA" id="ARBA00004651"/>
    </source>
</evidence>
<dbReference type="OrthoDB" id="9769191at2"/>
<dbReference type="InterPro" id="IPR036878">
    <property type="entry name" value="Glu_permease_IIB"/>
</dbReference>
<dbReference type="AlphaFoldDB" id="A0A6I6CC56"/>
<evidence type="ECO:0000256" key="9">
    <source>
        <dbReference type="ARBA" id="ARBA00022989"/>
    </source>
</evidence>
<dbReference type="GO" id="GO:0016301">
    <property type="term" value="F:kinase activity"/>
    <property type="evidence" value="ECO:0007669"/>
    <property type="project" value="UniProtKB-KW"/>
</dbReference>
<dbReference type="PANTHER" id="PTHR30175:SF4">
    <property type="entry name" value="PTS SYSTEM TREHALOSE-SPECIFIC EIIBC COMPONENT"/>
    <property type="match status" value="1"/>
</dbReference>
<evidence type="ECO:0000256" key="3">
    <source>
        <dbReference type="ARBA" id="ARBA00022475"/>
    </source>
</evidence>
<keyword evidence="2" id="KW-0813">Transport</keyword>
<dbReference type="Gene3D" id="3.30.1360.60">
    <property type="entry name" value="Glucose permease domain IIB"/>
    <property type="match status" value="1"/>
</dbReference>
<dbReference type="Pfam" id="PF02378">
    <property type="entry name" value="PTS_EIIC"/>
    <property type="match status" value="1"/>
</dbReference>
<dbReference type="InterPro" id="IPR013013">
    <property type="entry name" value="PTS_EIIC_1"/>
</dbReference>
<evidence type="ECO:0000256" key="6">
    <source>
        <dbReference type="ARBA" id="ARBA00022683"/>
    </source>
</evidence>
<evidence type="ECO:0000313" key="16">
    <source>
        <dbReference type="Proteomes" id="UP000424468"/>
    </source>
</evidence>
<feature type="transmembrane region" description="Helical" evidence="12">
    <location>
        <begin position="521"/>
        <end position="540"/>
    </location>
</feature>
<organism evidence="15 16">
    <name type="scientific">Spiroplasma tabanidicola</name>
    <dbReference type="NCBI Taxonomy" id="324079"/>
    <lineage>
        <taxon>Bacteria</taxon>
        <taxon>Bacillati</taxon>
        <taxon>Mycoplasmatota</taxon>
        <taxon>Mollicutes</taxon>
        <taxon>Entomoplasmatales</taxon>
        <taxon>Spiroplasmataceae</taxon>
        <taxon>Spiroplasma</taxon>
    </lineage>
</organism>
<feature type="transmembrane region" description="Helical" evidence="12">
    <location>
        <begin position="123"/>
        <end position="147"/>
    </location>
</feature>
<feature type="transmembrane region" description="Helical" evidence="12">
    <location>
        <begin position="306"/>
        <end position="327"/>
    </location>
</feature>
<dbReference type="CDD" id="cd00212">
    <property type="entry name" value="PTS_IIB_glc"/>
    <property type="match status" value="1"/>
</dbReference>
<keyword evidence="3" id="KW-1003">Cell membrane</keyword>
<dbReference type="InterPro" id="IPR001996">
    <property type="entry name" value="PTS_IIB_1"/>
</dbReference>
<dbReference type="KEGG" id="stab:STABA_v1c04750"/>
<feature type="domain" description="PTS EIIB type-1" evidence="13">
    <location>
        <begin position="7"/>
        <end position="90"/>
    </location>
</feature>
<feature type="transmembrane region" description="Helical" evidence="12">
    <location>
        <begin position="187"/>
        <end position="207"/>
    </location>
</feature>
<feature type="domain" description="PTS EIIC type-1" evidence="14">
    <location>
        <begin position="121"/>
        <end position="553"/>
    </location>
</feature>
<feature type="transmembrane region" description="Helical" evidence="12">
    <location>
        <begin position="356"/>
        <end position="378"/>
    </location>
</feature>
<dbReference type="PANTHER" id="PTHR30175">
    <property type="entry name" value="PHOSPHOTRANSFERASE SYSTEM TRANSPORT PROTEIN"/>
    <property type="match status" value="1"/>
</dbReference>
<dbReference type="InterPro" id="IPR018113">
    <property type="entry name" value="PTrfase_EIIB_Cys"/>
</dbReference>
<dbReference type="InterPro" id="IPR003352">
    <property type="entry name" value="PTS_EIIC"/>
</dbReference>
<name>A0A6I6CC56_9MOLU</name>
<feature type="transmembrane region" description="Helical" evidence="12">
    <location>
        <begin position="333"/>
        <end position="349"/>
    </location>
</feature>
<keyword evidence="16" id="KW-1185">Reference proteome</keyword>
<gene>
    <name evidence="15" type="ORF">STABA_v1c04750</name>
</gene>
<evidence type="ECO:0000256" key="10">
    <source>
        <dbReference type="ARBA" id="ARBA00023136"/>
    </source>
</evidence>
<keyword evidence="10 12" id="KW-0472">Membrane</keyword>
<dbReference type="InterPro" id="IPR050558">
    <property type="entry name" value="PTS_Sugar-Specific_Components"/>
</dbReference>
<dbReference type="PROSITE" id="PS51098">
    <property type="entry name" value="PTS_EIIB_TYPE_1"/>
    <property type="match status" value="1"/>
</dbReference>
<keyword evidence="6" id="KW-0598">Phosphotransferase system</keyword>
<keyword evidence="8" id="KW-0418">Kinase</keyword>
<evidence type="ECO:0000256" key="8">
    <source>
        <dbReference type="ARBA" id="ARBA00022777"/>
    </source>
</evidence>
<dbReference type="GO" id="GO:0005886">
    <property type="term" value="C:plasma membrane"/>
    <property type="evidence" value="ECO:0007669"/>
    <property type="project" value="UniProtKB-SubCell"/>
</dbReference>